<dbReference type="Proteomes" id="UP000010959">
    <property type="component" value="Unassembled WGS sequence"/>
</dbReference>
<evidence type="ECO:0000313" key="1">
    <source>
        <dbReference type="EMBL" id="ELP29508.1"/>
    </source>
</evidence>
<dbReference type="AlphaFoldDB" id="L7C672"/>
<organism evidence="1 2">
    <name type="scientific">Rhodopirellula baltica SWK14</name>
    <dbReference type="NCBI Taxonomy" id="993516"/>
    <lineage>
        <taxon>Bacteria</taxon>
        <taxon>Pseudomonadati</taxon>
        <taxon>Planctomycetota</taxon>
        <taxon>Planctomycetia</taxon>
        <taxon>Pirellulales</taxon>
        <taxon>Pirellulaceae</taxon>
        <taxon>Rhodopirellula</taxon>
    </lineage>
</organism>
<dbReference type="PATRIC" id="fig|993516.3.peg.7057"/>
<reference evidence="1 2" key="1">
    <citation type="journal article" date="2013" name="Mar. Genomics">
        <title>Expression of sulfatases in Rhodopirellula baltica and the diversity of sulfatases in the genus Rhodopirellula.</title>
        <authorList>
            <person name="Wegner C.E."/>
            <person name="Richter-Heitmann T."/>
            <person name="Klindworth A."/>
            <person name="Klockow C."/>
            <person name="Richter M."/>
            <person name="Achstetter T."/>
            <person name="Glockner F.O."/>
            <person name="Harder J."/>
        </authorList>
    </citation>
    <scope>NUCLEOTIDE SEQUENCE [LARGE SCALE GENOMIC DNA]</scope>
    <source>
        <strain evidence="1 2">SWK14</strain>
    </source>
</reference>
<dbReference type="EMBL" id="AMWG01000188">
    <property type="protein sequence ID" value="ELP29508.1"/>
    <property type="molecule type" value="Genomic_DNA"/>
</dbReference>
<proteinExistence type="predicted"/>
<gene>
    <name evidence="1" type="ORF">RBSWK_06585</name>
</gene>
<name>L7C672_RHOBT</name>
<protein>
    <submittedName>
        <fullName evidence="1">Uncharacterized protein</fullName>
    </submittedName>
</protein>
<dbReference type="RefSeq" id="WP_007340985.1">
    <property type="nucleotide sequence ID" value="NZ_AMWG01000188.1"/>
</dbReference>
<accession>L7C672</accession>
<sequence>MLHLFWLLLVHYVGRFTCNASLQSKLPIVEMAGDRITVRWHVETSESTVEACHLRCGRAWQMGYASRKGGGLRLGDRELILIDLPPLHRDHSGNVRACLPDRCCWLHLGSNGGLD</sequence>
<comment type="caution">
    <text evidence="1">The sequence shown here is derived from an EMBL/GenBank/DDBJ whole genome shotgun (WGS) entry which is preliminary data.</text>
</comment>
<evidence type="ECO:0000313" key="2">
    <source>
        <dbReference type="Proteomes" id="UP000010959"/>
    </source>
</evidence>